<feature type="compositionally biased region" description="Polar residues" evidence="5">
    <location>
        <begin position="308"/>
        <end position="338"/>
    </location>
</feature>
<feature type="repeat" description="Pumilio" evidence="3">
    <location>
        <begin position="857"/>
        <end position="894"/>
    </location>
</feature>
<organism evidence="7 8">
    <name type="scientific">Diaporthe vaccinii</name>
    <dbReference type="NCBI Taxonomy" id="105482"/>
    <lineage>
        <taxon>Eukaryota</taxon>
        <taxon>Fungi</taxon>
        <taxon>Dikarya</taxon>
        <taxon>Ascomycota</taxon>
        <taxon>Pezizomycotina</taxon>
        <taxon>Sordariomycetes</taxon>
        <taxon>Sordariomycetidae</taxon>
        <taxon>Diaporthales</taxon>
        <taxon>Diaporthaceae</taxon>
        <taxon>Diaporthe</taxon>
        <taxon>Diaporthe eres species complex</taxon>
    </lineage>
</organism>
<dbReference type="EMBL" id="JBAWTH010000052">
    <property type="protein sequence ID" value="KAL2282012.1"/>
    <property type="molecule type" value="Genomic_DNA"/>
</dbReference>
<feature type="compositionally biased region" description="Polar residues" evidence="5">
    <location>
        <begin position="148"/>
        <end position="157"/>
    </location>
</feature>
<evidence type="ECO:0000259" key="6">
    <source>
        <dbReference type="PROSITE" id="PS50303"/>
    </source>
</evidence>
<feature type="region of interest" description="Disordered" evidence="5">
    <location>
        <begin position="1008"/>
        <end position="1044"/>
    </location>
</feature>
<dbReference type="SMART" id="SM00025">
    <property type="entry name" value="Pumilio"/>
    <property type="match status" value="8"/>
</dbReference>
<protein>
    <recommendedName>
        <fullName evidence="6">PUM-HD domain-containing protein</fullName>
    </recommendedName>
</protein>
<feature type="compositionally biased region" description="Polar residues" evidence="5">
    <location>
        <begin position="165"/>
        <end position="174"/>
    </location>
</feature>
<proteinExistence type="predicted"/>
<feature type="repeat" description="Pumilio" evidence="3">
    <location>
        <begin position="676"/>
        <end position="711"/>
    </location>
</feature>
<name>A0ABR4EHZ9_9PEZI</name>
<feature type="region of interest" description="Disordered" evidence="5">
    <location>
        <begin position="920"/>
        <end position="946"/>
    </location>
</feature>
<gene>
    <name evidence="7" type="ORF">FJTKL_11097</name>
</gene>
<feature type="compositionally biased region" description="Low complexity" evidence="5">
    <location>
        <begin position="1008"/>
        <end position="1024"/>
    </location>
</feature>
<dbReference type="Proteomes" id="UP001600888">
    <property type="component" value="Unassembled WGS sequence"/>
</dbReference>
<evidence type="ECO:0000313" key="7">
    <source>
        <dbReference type="EMBL" id="KAL2282012.1"/>
    </source>
</evidence>
<feature type="coiled-coil region" evidence="4">
    <location>
        <begin position="82"/>
        <end position="109"/>
    </location>
</feature>
<keyword evidence="1" id="KW-0677">Repeat</keyword>
<feature type="repeat" description="Pumilio" evidence="3">
    <location>
        <begin position="601"/>
        <end position="639"/>
    </location>
</feature>
<comment type="function">
    <text evidence="2">RNA-binding nucleolar protein required for pre-rRNA processing. Involved in production of 18S rRNA and assembly of small ribosomal subunit.</text>
</comment>
<dbReference type="InterPro" id="IPR033712">
    <property type="entry name" value="Pumilio_RNA-bd"/>
</dbReference>
<evidence type="ECO:0000256" key="5">
    <source>
        <dbReference type="SAM" id="MobiDB-lite"/>
    </source>
</evidence>
<feature type="repeat" description="Pumilio" evidence="3">
    <location>
        <begin position="749"/>
        <end position="784"/>
    </location>
</feature>
<feature type="region of interest" description="Disordered" evidence="5">
    <location>
        <begin position="190"/>
        <end position="223"/>
    </location>
</feature>
<feature type="repeat" description="Pumilio" evidence="3">
    <location>
        <begin position="785"/>
        <end position="820"/>
    </location>
</feature>
<evidence type="ECO:0000256" key="3">
    <source>
        <dbReference type="PROSITE-ProRule" id="PRU00317"/>
    </source>
</evidence>
<feature type="region of interest" description="Disordered" evidence="5">
    <location>
        <begin position="362"/>
        <end position="411"/>
    </location>
</feature>
<feature type="region of interest" description="Disordered" evidence="5">
    <location>
        <begin position="118"/>
        <end position="174"/>
    </location>
</feature>
<feature type="domain" description="PUM-HD" evidence="6">
    <location>
        <begin position="583"/>
        <end position="920"/>
    </location>
</feature>
<reference evidence="7 8" key="1">
    <citation type="submission" date="2024-03" db="EMBL/GenBank/DDBJ databases">
        <title>A high-quality draft genome sequence of Diaporthe vaccinii, a causative agent of upright dieback and viscid rot disease in cranberry plants.</title>
        <authorList>
            <person name="Sarrasin M."/>
            <person name="Lang B.F."/>
            <person name="Burger G."/>
        </authorList>
    </citation>
    <scope>NUCLEOTIDE SEQUENCE [LARGE SCALE GENOMIC DNA]</scope>
    <source>
        <strain evidence="7 8">IS7</strain>
    </source>
</reference>
<feature type="region of interest" description="Disordered" evidence="5">
    <location>
        <begin position="299"/>
        <end position="340"/>
    </location>
</feature>
<dbReference type="InterPro" id="IPR016024">
    <property type="entry name" value="ARM-type_fold"/>
</dbReference>
<sequence>MDPNEMRFRAQQSPRSDATTMNSLVSPPRNRLSQTMSSQDPRSTLSRRFTTDSGRVPTLSSSAAPRGQDPSEYQTMQHLQLIEKKRMEYEKIREQKRLFDAELAKHEVELGAMLEEHGRLSGHQSEPTTPPEYRENPSGFPSVFSRPNRYSLSSLTSPPGLANRSARSGSVLASPQSGVPLSRFAFDDQLPSWSVPGSRRNSDEDEKEEAVRQDPTSHRSTNAVNRYSMPVTKSRTAFYDINLDQANTTGFLFGDDDNVIDGKLYTQANNEDNFPVLRREPNMLSPSSVGVIHAYSPSHDHNVGTAPNDWSHQQIGASQRNNSASLTDASQSNPSSEASIIATRPAAFRHSLEMKTMDQKYTDPAADAPAPTNNGSVLATPPKLQPSFSANDIPTLKNVSGTTVGSTPNQAAQQHLHNHNASMGRIPAGALPSRHSRELSGDARDNVAGANYQSIGSSLHANAPSFGPPLAQPSNVIQGPVLTQPSQNPVLTQPSQNPVPPIMAPSQGMSPYNGNNGGYYTPNGYGNVGPANGGANYHGMPLLAQMQGLSLNGGGNTYSAQNYTGYAPVYAPHQPRDSQQRIMASRRQQDNEAMSRFNGTTLESYGGSIYELCKDQHGCRFLQKQLESRNPDHVHMIWLETCSHVIELMTDPFGNYLCQKLFEFCNDDERTVLVQNASKDMVRIALNQHGTRALQKMIEHLSNNDQVSLITAALRDRVVELIQDLNGNHVIQKCLTKLSALDAHFIFEAVGTSCVEVGTHRHGCCVLQRCIDHASGDQKLLLIQRITEHAVTLVQDPFGNYVVQYIIDLNESIFTEPVVQKFHGRICQLSRHKFSSNVIEKCLRCASDTSKDMIVDELLAPSEMDRLIRDSYANYVVQTALEHATHYMKQRLVDVIRPILPTVRQTPYGRKIQAKVSAYDSTNGRSSGQMTPADPTQGQIPIRPAQTRGMSNTTSILTPGAFPNGTNGLNNRGAQVFPTSASLTVPPPQSQHPQQYAPPQFVNHIASPPYAQGQGASGPAQGGQVYNGAPNPPMASDNGEQNFF</sequence>
<feature type="compositionally biased region" description="Polar residues" evidence="5">
    <location>
        <begin position="920"/>
        <end position="939"/>
    </location>
</feature>
<feature type="repeat" description="Pumilio" evidence="3">
    <location>
        <begin position="713"/>
        <end position="748"/>
    </location>
</feature>
<feature type="region of interest" description="Disordered" evidence="5">
    <location>
        <begin position="1"/>
        <end position="72"/>
    </location>
</feature>
<dbReference type="SUPFAM" id="SSF48371">
    <property type="entry name" value="ARM repeat"/>
    <property type="match status" value="1"/>
</dbReference>
<feature type="compositionally biased region" description="Polar residues" evidence="5">
    <location>
        <begin position="10"/>
        <end position="63"/>
    </location>
</feature>
<comment type="caution">
    <text evidence="7">The sequence shown here is derived from an EMBL/GenBank/DDBJ whole genome shotgun (WGS) entry which is preliminary data.</text>
</comment>
<evidence type="ECO:0000256" key="2">
    <source>
        <dbReference type="ARBA" id="ARBA00024893"/>
    </source>
</evidence>
<dbReference type="PROSITE" id="PS50303">
    <property type="entry name" value="PUM_HD"/>
    <property type="match status" value="1"/>
</dbReference>
<dbReference type="PANTHER" id="PTHR12537:SF13">
    <property type="entry name" value="PUMILIO HOMOLOGY DOMAIN FAMILY MEMBER 4"/>
    <property type="match status" value="1"/>
</dbReference>
<dbReference type="CDD" id="cd07920">
    <property type="entry name" value="Pumilio"/>
    <property type="match status" value="1"/>
</dbReference>
<feature type="repeat" description="Pumilio" evidence="3">
    <location>
        <begin position="821"/>
        <end position="856"/>
    </location>
</feature>
<feature type="compositionally biased region" description="Polar residues" evidence="5">
    <location>
        <begin position="386"/>
        <end position="411"/>
    </location>
</feature>
<keyword evidence="8" id="KW-1185">Reference proteome</keyword>
<dbReference type="PROSITE" id="PS50302">
    <property type="entry name" value="PUM"/>
    <property type="match status" value="8"/>
</dbReference>
<dbReference type="InterPro" id="IPR001313">
    <property type="entry name" value="Pumilio_RNA-bd_rpt"/>
</dbReference>
<dbReference type="InterPro" id="IPR011989">
    <property type="entry name" value="ARM-like"/>
</dbReference>
<feature type="repeat" description="Pumilio" evidence="3">
    <location>
        <begin position="640"/>
        <end position="675"/>
    </location>
</feature>
<keyword evidence="4" id="KW-0175">Coiled coil</keyword>
<evidence type="ECO:0000256" key="1">
    <source>
        <dbReference type="ARBA" id="ARBA00022737"/>
    </source>
</evidence>
<accession>A0ABR4EHZ9</accession>
<dbReference type="Pfam" id="PF00806">
    <property type="entry name" value="PUF"/>
    <property type="match status" value="8"/>
</dbReference>
<dbReference type="PANTHER" id="PTHR12537">
    <property type="entry name" value="RNA BINDING PROTEIN PUMILIO-RELATED"/>
    <property type="match status" value="1"/>
</dbReference>
<dbReference type="InterPro" id="IPR033133">
    <property type="entry name" value="PUM-HD"/>
</dbReference>
<dbReference type="Gene3D" id="1.25.10.10">
    <property type="entry name" value="Leucine-rich Repeat Variant"/>
    <property type="match status" value="1"/>
</dbReference>
<evidence type="ECO:0000313" key="8">
    <source>
        <dbReference type="Proteomes" id="UP001600888"/>
    </source>
</evidence>
<evidence type="ECO:0000256" key="4">
    <source>
        <dbReference type="SAM" id="Coils"/>
    </source>
</evidence>